<dbReference type="PANTHER" id="PTHR30419">
    <property type="entry name" value="HTH-TYPE TRANSCRIPTIONAL REGULATOR YBHD"/>
    <property type="match status" value="1"/>
</dbReference>
<dbReference type="InterPro" id="IPR036388">
    <property type="entry name" value="WH-like_DNA-bd_sf"/>
</dbReference>
<dbReference type="SUPFAM" id="SSF46785">
    <property type="entry name" value="Winged helix' DNA-binding domain"/>
    <property type="match status" value="1"/>
</dbReference>
<dbReference type="Pfam" id="PF00126">
    <property type="entry name" value="HTH_1"/>
    <property type="match status" value="1"/>
</dbReference>
<evidence type="ECO:0000256" key="2">
    <source>
        <dbReference type="ARBA" id="ARBA00023015"/>
    </source>
</evidence>
<dbReference type="PROSITE" id="PS50931">
    <property type="entry name" value="HTH_LYSR"/>
    <property type="match status" value="1"/>
</dbReference>
<dbReference type="GO" id="GO:0003700">
    <property type="term" value="F:DNA-binding transcription factor activity"/>
    <property type="evidence" value="ECO:0007669"/>
    <property type="project" value="InterPro"/>
</dbReference>
<dbReference type="EMBL" id="JAAZQQ010000002">
    <property type="protein sequence ID" value="NKX44511.1"/>
    <property type="molecule type" value="Genomic_DNA"/>
</dbReference>
<accession>A0A7X6GY19</accession>
<sequence>MADAGTRARAGGGYDLVTLALFRSVAASGSIAHAAALHGLVPSAVSKRIADLEALVGAPLLHRHRRGVELTPAGHDLVRHAERLRDAVERLEAEMAAHATGRRGAIRVAANSSSISQFLPEDLAEFVAAHPQLHIRLTEMTSLEVLEAVRAGRADLGIFSGLTEAAGLVLIPYRRDTLVVVLPAEHPLAARRSLHLSDIVAEPFVALQAGSSIQAWLDRRAEEIGARIRTQVAVQSFDGVRRMVQARLGIAVLPFGAVEPYLDATRLAMVPLDESWATRDLLIAVRDKATVTPQTAALIATLRGHAV</sequence>
<name>A0A7X6GY19_9RHOB</name>
<dbReference type="InterPro" id="IPR050950">
    <property type="entry name" value="HTH-type_LysR_regulators"/>
</dbReference>
<evidence type="ECO:0000256" key="3">
    <source>
        <dbReference type="ARBA" id="ARBA00023125"/>
    </source>
</evidence>
<gene>
    <name evidence="7" type="ORF">HCU73_07910</name>
</gene>
<dbReference type="InterPro" id="IPR036390">
    <property type="entry name" value="WH_DNA-bd_sf"/>
</dbReference>
<dbReference type="Pfam" id="PF03466">
    <property type="entry name" value="LysR_substrate"/>
    <property type="match status" value="1"/>
</dbReference>
<comment type="caution">
    <text evidence="7">The sequence shown here is derived from an EMBL/GenBank/DDBJ whole genome shotgun (WGS) entry which is preliminary data.</text>
</comment>
<evidence type="ECO:0000256" key="4">
    <source>
        <dbReference type="ARBA" id="ARBA00023163"/>
    </source>
</evidence>
<keyword evidence="3" id="KW-0238">DNA-binding</keyword>
<dbReference type="Proteomes" id="UP000526408">
    <property type="component" value="Unassembled WGS sequence"/>
</dbReference>
<reference evidence="7 8" key="1">
    <citation type="submission" date="2020-04" db="EMBL/GenBank/DDBJ databases">
        <authorList>
            <person name="Yoon J."/>
        </authorList>
    </citation>
    <scope>NUCLEOTIDE SEQUENCE [LARGE SCALE GENOMIC DNA]</scope>
    <source>
        <strain evidence="7 8">KMU-115</strain>
    </source>
</reference>
<evidence type="ECO:0000313" key="8">
    <source>
        <dbReference type="Proteomes" id="UP000526408"/>
    </source>
</evidence>
<keyword evidence="4" id="KW-0804">Transcription</keyword>
<keyword evidence="2" id="KW-0805">Transcription regulation</keyword>
<evidence type="ECO:0000259" key="6">
    <source>
        <dbReference type="PROSITE" id="PS50931"/>
    </source>
</evidence>
<keyword evidence="5" id="KW-0175">Coiled coil</keyword>
<dbReference type="PANTHER" id="PTHR30419:SF2">
    <property type="entry name" value="LYSR FAMILY TRANSCRIPTIONAL REGULATOR"/>
    <property type="match status" value="1"/>
</dbReference>
<dbReference type="InterPro" id="IPR000847">
    <property type="entry name" value="LysR_HTH_N"/>
</dbReference>
<dbReference type="CDD" id="cd08421">
    <property type="entry name" value="PBP2_LTTR_like_1"/>
    <property type="match status" value="1"/>
</dbReference>
<dbReference type="GO" id="GO:0003677">
    <property type="term" value="F:DNA binding"/>
    <property type="evidence" value="ECO:0007669"/>
    <property type="project" value="UniProtKB-KW"/>
</dbReference>
<dbReference type="RefSeq" id="WP_168622877.1">
    <property type="nucleotide sequence ID" value="NZ_JAAZQQ010000002.1"/>
</dbReference>
<dbReference type="SUPFAM" id="SSF53850">
    <property type="entry name" value="Periplasmic binding protein-like II"/>
    <property type="match status" value="1"/>
</dbReference>
<evidence type="ECO:0000256" key="5">
    <source>
        <dbReference type="SAM" id="Coils"/>
    </source>
</evidence>
<dbReference type="GO" id="GO:0005829">
    <property type="term" value="C:cytosol"/>
    <property type="evidence" value="ECO:0007669"/>
    <property type="project" value="TreeGrafter"/>
</dbReference>
<organism evidence="7 8">
    <name type="scientific">Roseicyclus persicicus</name>
    <dbReference type="NCBI Taxonomy" id="2650661"/>
    <lineage>
        <taxon>Bacteria</taxon>
        <taxon>Pseudomonadati</taxon>
        <taxon>Pseudomonadota</taxon>
        <taxon>Alphaproteobacteria</taxon>
        <taxon>Rhodobacterales</taxon>
        <taxon>Roseobacteraceae</taxon>
        <taxon>Roseicyclus</taxon>
    </lineage>
</organism>
<evidence type="ECO:0000313" key="7">
    <source>
        <dbReference type="EMBL" id="NKX44511.1"/>
    </source>
</evidence>
<keyword evidence="8" id="KW-1185">Reference proteome</keyword>
<dbReference type="Gene3D" id="3.40.190.290">
    <property type="match status" value="1"/>
</dbReference>
<feature type="coiled-coil region" evidence="5">
    <location>
        <begin position="74"/>
        <end position="101"/>
    </location>
</feature>
<dbReference type="Gene3D" id="1.10.10.10">
    <property type="entry name" value="Winged helix-like DNA-binding domain superfamily/Winged helix DNA-binding domain"/>
    <property type="match status" value="1"/>
</dbReference>
<protein>
    <submittedName>
        <fullName evidence="7">LysR family transcriptional regulator</fullName>
    </submittedName>
</protein>
<evidence type="ECO:0000256" key="1">
    <source>
        <dbReference type="ARBA" id="ARBA00009437"/>
    </source>
</evidence>
<feature type="domain" description="HTH lysR-type" evidence="6">
    <location>
        <begin position="19"/>
        <end position="71"/>
    </location>
</feature>
<dbReference type="InterPro" id="IPR005119">
    <property type="entry name" value="LysR_subst-bd"/>
</dbReference>
<proteinExistence type="inferred from homology"/>
<comment type="similarity">
    <text evidence="1">Belongs to the LysR transcriptional regulatory family.</text>
</comment>
<dbReference type="AlphaFoldDB" id="A0A7X6GY19"/>